<organism evidence="2 3">
    <name type="scientific">Amanita thiersii Skay4041</name>
    <dbReference type="NCBI Taxonomy" id="703135"/>
    <lineage>
        <taxon>Eukaryota</taxon>
        <taxon>Fungi</taxon>
        <taxon>Dikarya</taxon>
        <taxon>Basidiomycota</taxon>
        <taxon>Agaricomycotina</taxon>
        <taxon>Agaricomycetes</taxon>
        <taxon>Agaricomycetidae</taxon>
        <taxon>Agaricales</taxon>
        <taxon>Pluteineae</taxon>
        <taxon>Amanitaceae</taxon>
        <taxon>Amanita</taxon>
    </lineage>
</organism>
<dbReference type="AlphaFoldDB" id="A0A2A9NHY4"/>
<evidence type="ECO:0000313" key="3">
    <source>
        <dbReference type="Proteomes" id="UP000242287"/>
    </source>
</evidence>
<feature type="signal peptide" evidence="1">
    <location>
        <begin position="1"/>
        <end position="17"/>
    </location>
</feature>
<accession>A0A2A9NHY4</accession>
<evidence type="ECO:0000256" key="1">
    <source>
        <dbReference type="SAM" id="SignalP"/>
    </source>
</evidence>
<protein>
    <submittedName>
        <fullName evidence="2">Uncharacterized protein</fullName>
    </submittedName>
</protein>
<keyword evidence="1" id="KW-0732">Signal</keyword>
<dbReference type="EMBL" id="KZ302086">
    <property type="protein sequence ID" value="PFH47901.1"/>
    <property type="molecule type" value="Genomic_DNA"/>
</dbReference>
<name>A0A2A9NHY4_9AGAR</name>
<dbReference type="OrthoDB" id="10454180at2759"/>
<sequence>MKFFSLFLIALPTIASAFPATTDTSSVSALEHATSNKITGLIQSRDVASLTFCTGPGFTGCEEWFINTGDCAPVPEPFNTNLHSARSSSGAVCFLYTDGNCASCETCADAIGWSNMDFSPVQSFKCVTADASGCSNANCRHI</sequence>
<evidence type="ECO:0000313" key="2">
    <source>
        <dbReference type="EMBL" id="PFH47901.1"/>
    </source>
</evidence>
<feature type="chain" id="PRO_5013129209" evidence="1">
    <location>
        <begin position="18"/>
        <end position="142"/>
    </location>
</feature>
<proteinExistence type="predicted"/>
<reference evidence="2 3" key="1">
    <citation type="submission" date="2014-02" db="EMBL/GenBank/DDBJ databases">
        <title>Transposable element dynamics among asymbiotic and ectomycorrhizal Amanita fungi.</title>
        <authorList>
            <consortium name="DOE Joint Genome Institute"/>
            <person name="Hess J."/>
            <person name="Skrede I."/>
            <person name="Wolfe B."/>
            <person name="LaButti K."/>
            <person name="Ohm R.A."/>
            <person name="Grigoriev I.V."/>
            <person name="Pringle A."/>
        </authorList>
    </citation>
    <scope>NUCLEOTIDE SEQUENCE [LARGE SCALE GENOMIC DNA]</scope>
    <source>
        <strain evidence="2 3">SKay4041</strain>
    </source>
</reference>
<gene>
    <name evidence="2" type="ORF">AMATHDRAFT_87460</name>
</gene>
<keyword evidence="3" id="KW-1185">Reference proteome</keyword>
<dbReference type="Proteomes" id="UP000242287">
    <property type="component" value="Unassembled WGS sequence"/>
</dbReference>